<accession>A0A5E7WA32</accession>
<dbReference type="InterPro" id="IPR050816">
    <property type="entry name" value="Flavin-dep_Halogenase_NPB"/>
</dbReference>
<feature type="domain" description="FAD-binding" evidence="1">
    <location>
        <begin position="10"/>
        <end position="333"/>
    </location>
</feature>
<dbReference type="InterPro" id="IPR036188">
    <property type="entry name" value="FAD/NAD-bd_sf"/>
</dbReference>
<dbReference type="Gene3D" id="3.50.50.60">
    <property type="entry name" value="FAD/NAD(P)-binding domain"/>
    <property type="match status" value="1"/>
</dbReference>
<dbReference type="Proteomes" id="UP000325645">
    <property type="component" value="Unassembled WGS sequence"/>
</dbReference>
<protein>
    <recommendedName>
        <fullName evidence="1">FAD-binding domain-containing protein</fullName>
    </recommendedName>
</protein>
<name>A0A5E7WA32_PSEFL</name>
<dbReference type="InterPro" id="IPR002938">
    <property type="entry name" value="FAD-bd"/>
</dbReference>
<dbReference type="GO" id="GO:0071949">
    <property type="term" value="F:FAD binding"/>
    <property type="evidence" value="ECO:0007669"/>
    <property type="project" value="InterPro"/>
</dbReference>
<evidence type="ECO:0000313" key="2">
    <source>
        <dbReference type="EMBL" id="VVQ31918.1"/>
    </source>
</evidence>
<organism evidence="2 3">
    <name type="scientific">Pseudomonas fluorescens</name>
    <dbReference type="NCBI Taxonomy" id="294"/>
    <lineage>
        <taxon>Bacteria</taxon>
        <taxon>Pseudomonadati</taxon>
        <taxon>Pseudomonadota</taxon>
        <taxon>Gammaproteobacteria</taxon>
        <taxon>Pseudomonadales</taxon>
        <taxon>Pseudomonadaceae</taxon>
        <taxon>Pseudomonas</taxon>
    </lineage>
</organism>
<dbReference type="RefSeq" id="WP_150656712.1">
    <property type="nucleotide sequence ID" value="NZ_CABVJH010000004.1"/>
</dbReference>
<dbReference type="PANTHER" id="PTHR43747:SF1">
    <property type="entry name" value="SLR1998 PROTEIN"/>
    <property type="match status" value="1"/>
</dbReference>
<dbReference type="SUPFAM" id="SSF51905">
    <property type="entry name" value="FAD/NAD(P)-binding domain"/>
    <property type="match status" value="1"/>
</dbReference>
<dbReference type="PANTHER" id="PTHR43747">
    <property type="entry name" value="FAD-BINDING PROTEIN"/>
    <property type="match status" value="1"/>
</dbReference>
<dbReference type="AlphaFoldDB" id="A0A5E7WA32"/>
<evidence type="ECO:0000313" key="3">
    <source>
        <dbReference type="Proteomes" id="UP000325645"/>
    </source>
</evidence>
<dbReference type="GO" id="GO:0003824">
    <property type="term" value="F:catalytic activity"/>
    <property type="evidence" value="ECO:0007669"/>
    <property type="project" value="UniProtKB-ARBA"/>
</dbReference>
<sequence length="415" mass="45786">MPTVEMEHRQVVVIGAGPSGAIAAALLKRKGHDVLMIERQHFPRFSIGESLLSHCLDFVEEAGMLEAVNAAGFQLKNGAAFAWGEQYSAFDFGETFSNGKPTTFQVQRADFDKLLADQAALQGVDVRYGEAIVSVDFSLPKPQLDVVREDGSQYRVEADFVLDASGYGRVLPRLLDLEAPSDFPVRQAVFTHVEDHIDSPTFEREKILITTHPIHRDIWFWTIPFSNGRCSVGVVAAAEHFEGRMGNLDECLRGFIAETPSLAGVLNNAVWDTPARTIGGYSANVKTLHGPGFALLGNAAEFLDPVFSSGVTIAMRSASMAAAVLHRQLQGENVDWQTEFAIPLKRGVDTFRCYVEGWYAGTFQDVIYHEGGSPDIRRMISSILAGYAWDERNPFVAEPKRRLRMLSELCAKDAT</sequence>
<gene>
    <name evidence="2" type="ORF">PS943_02588</name>
</gene>
<reference evidence="2 3" key="1">
    <citation type="submission" date="2019-09" db="EMBL/GenBank/DDBJ databases">
        <authorList>
            <person name="Chandra G."/>
            <person name="Truman W A."/>
        </authorList>
    </citation>
    <scope>NUCLEOTIDE SEQUENCE [LARGE SCALE GENOMIC DNA]</scope>
    <source>
        <strain evidence="2">PS943</strain>
    </source>
</reference>
<dbReference type="Pfam" id="PF01494">
    <property type="entry name" value="FAD_binding_3"/>
    <property type="match status" value="1"/>
</dbReference>
<dbReference type="EMBL" id="CABVJH010000004">
    <property type="protein sequence ID" value="VVQ31918.1"/>
    <property type="molecule type" value="Genomic_DNA"/>
</dbReference>
<proteinExistence type="predicted"/>
<evidence type="ECO:0000259" key="1">
    <source>
        <dbReference type="Pfam" id="PF01494"/>
    </source>
</evidence>